<dbReference type="Gene3D" id="3.90.1150.10">
    <property type="entry name" value="Aspartate Aminotransferase, domain 1"/>
    <property type="match status" value="1"/>
</dbReference>
<evidence type="ECO:0000256" key="1">
    <source>
        <dbReference type="ARBA" id="ARBA00001933"/>
    </source>
</evidence>
<dbReference type="InterPro" id="IPR001597">
    <property type="entry name" value="ArAA_b-elim_lyase/Thr_aldolase"/>
</dbReference>
<feature type="domain" description="Aromatic amino acid beta-eliminating lyase/threonine aldolase" evidence="4">
    <location>
        <begin position="8"/>
        <end position="305"/>
    </location>
</feature>
<evidence type="ECO:0000313" key="5">
    <source>
        <dbReference type="EMBL" id="WNM24606.1"/>
    </source>
</evidence>
<accession>A0AA96F5R8</accession>
<keyword evidence="3" id="KW-0663">Pyridoxal phosphate</keyword>
<dbReference type="EMBL" id="CP134879">
    <property type="protein sequence ID" value="WNM24606.1"/>
    <property type="molecule type" value="Genomic_DNA"/>
</dbReference>
<dbReference type="InterPro" id="IPR015421">
    <property type="entry name" value="PyrdxlP-dep_Trfase_major"/>
</dbReference>
<gene>
    <name evidence="5" type="ORF">RN606_00200</name>
</gene>
<dbReference type="InterPro" id="IPR015422">
    <property type="entry name" value="PyrdxlP-dep_Trfase_small"/>
</dbReference>
<reference evidence="5 6" key="1">
    <citation type="submission" date="2023-09" db="EMBL/GenBank/DDBJ databases">
        <title>Demequina sp. a novel bacteria isolated from Capsicum annuum.</title>
        <authorList>
            <person name="Humaira Z."/>
            <person name="Lee J."/>
            <person name="Cho D."/>
        </authorList>
    </citation>
    <scope>NUCLEOTIDE SEQUENCE [LARGE SCALE GENOMIC DNA]</scope>
    <source>
        <strain evidence="5 6">OYTSA14</strain>
    </source>
</reference>
<dbReference type="GO" id="GO:0006520">
    <property type="term" value="P:amino acid metabolic process"/>
    <property type="evidence" value="ECO:0007669"/>
    <property type="project" value="InterPro"/>
</dbReference>
<organism evidence="5 6">
    <name type="scientific">Demequina capsici</name>
    <dbReference type="NCBI Taxonomy" id="3075620"/>
    <lineage>
        <taxon>Bacteria</taxon>
        <taxon>Bacillati</taxon>
        <taxon>Actinomycetota</taxon>
        <taxon>Actinomycetes</taxon>
        <taxon>Micrococcales</taxon>
        <taxon>Demequinaceae</taxon>
        <taxon>Demequina</taxon>
    </lineage>
</organism>
<evidence type="ECO:0000259" key="4">
    <source>
        <dbReference type="Pfam" id="PF01212"/>
    </source>
</evidence>
<dbReference type="RefSeq" id="WP_313498591.1">
    <property type="nucleotide sequence ID" value="NZ_CP134879.1"/>
</dbReference>
<keyword evidence="6" id="KW-1185">Reference proteome</keyword>
<evidence type="ECO:0000256" key="2">
    <source>
        <dbReference type="ARBA" id="ARBA00006966"/>
    </source>
</evidence>
<comment type="similarity">
    <text evidence="2">Belongs to the threonine aldolase family.</text>
</comment>
<dbReference type="InterPro" id="IPR015424">
    <property type="entry name" value="PyrdxlP-dep_Trfase"/>
</dbReference>
<evidence type="ECO:0000256" key="3">
    <source>
        <dbReference type="ARBA" id="ARBA00022898"/>
    </source>
</evidence>
<keyword evidence="5" id="KW-0456">Lyase</keyword>
<sequence>MTDRTIHFASDNYASVHPEVMAAIAAADGGHEPAYGSDAVTAAFDEAIRATFGEHAVGFPVFNGTGANVTSLLALSPRWGGGVVASEHAHIHNDEGGAPEKVGGLKILELPAPDGRLLPSQLQRYTGDLGDEHRAQPLVLSLTQSTEVGTVYSVEQITALVDAAHAHGMKVHVDGARIANAAAALGVGLKEACGGADVLSFGGTKNGAMLGEAVVVLNPELAAGLGHDLPYVRKQTMQLGSKMRYVSAQLTALMTSADAAGDPLWLRNARHANRRAAQLREQLEPLADEGFLHFTQSTDANAVFVEMPRAMAEQLRRSYRFYDWKPGRSEDKVEVRLMCAWDTTATACEQFAVAARMASRPDVSWVADVQLPEED</sequence>
<proteinExistence type="inferred from homology"/>
<comment type="cofactor">
    <cofactor evidence="1">
        <name>pyridoxal 5'-phosphate</name>
        <dbReference type="ChEBI" id="CHEBI:597326"/>
    </cofactor>
</comment>
<dbReference type="Pfam" id="PF01212">
    <property type="entry name" value="Beta_elim_lyase"/>
    <property type="match status" value="1"/>
</dbReference>
<dbReference type="Gene3D" id="3.40.640.10">
    <property type="entry name" value="Type I PLP-dependent aspartate aminotransferase-like (Major domain)"/>
    <property type="match status" value="1"/>
</dbReference>
<dbReference type="PANTHER" id="PTHR48097:SF5">
    <property type="entry name" value="LOW SPECIFICITY L-THREONINE ALDOLASE"/>
    <property type="match status" value="1"/>
</dbReference>
<dbReference type="SUPFAM" id="SSF53383">
    <property type="entry name" value="PLP-dependent transferases"/>
    <property type="match status" value="1"/>
</dbReference>
<dbReference type="PANTHER" id="PTHR48097">
    <property type="entry name" value="L-THREONINE ALDOLASE-RELATED"/>
    <property type="match status" value="1"/>
</dbReference>
<dbReference type="Proteomes" id="UP001304125">
    <property type="component" value="Chromosome"/>
</dbReference>
<evidence type="ECO:0000313" key="6">
    <source>
        <dbReference type="Proteomes" id="UP001304125"/>
    </source>
</evidence>
<protein>
    <submittedName>
        <fullName evidence="5">Beta-eliminating lyase-related protein</fullName>
    </submittedName>
</protein>
<dbReference type="GO" id="GO:0016829">
    <property type="term" value="F:lyase activity"/>
    <property type="evidence" value="ECO:0007669"/>
    <property type="project" value="UniProtKB-KW"/>
</dbReference>
<name>A0AA96F5R8_9MICO</name>
<dbReference type="AlphaFoldDB" id="A0AA96F5R8"/>